<evidence type="ECO:0000256" key="11">
    <source>
        <dbReference type="SAM" id="Phobius"/>
    </source>
</evidence>
<gene>
    <name evidence="13" type="primary">Scara5</name>
    <name evidence="13" type="ORF">PITSOR_R02202</name>
</gene>
<feature type="domain" description="SRCR" evidence="12">
    <location>
        <begin position="351"/>
        <end position="451"/>
    </location>
</feature>
<comment type="caution">
    <text evidence="13">The sequence shown here is derived from an EMBL/GenBank/DDBJ whole genome shotgun (WGS) entry which is preliminary data.</text>
</comment>
<feature type="compositionally biased region" description="Low complexity" evidence="10">
    <location>
        <begin position="283"/>
        <end position="295"/>
    </location>
</feature>
<accession>A0A851FSV2</accession>
<evidence type="ECO:0000313" key="13">
    <source>
        <dbReference type="EMBL" id="NWI95968.1"/>
    </source>
</evidence>
<evidence type="ECO:0000256" key="5">
    <source>
        <dbReference type="ARBA" id="ARBA00023136"/>
    </source>
</evidence>
<evidence type="ECO:0000313" key="14">
    <source>
        <dbReference type="Proteomes" id="UP000633448"/>
    </source>
</evidence>
<evidence type="ECO:0000256" key="7">
    <source>
        <dbReference type="ARBA" id="ARBA00023170"/>
    </source>
</evidence>
<dbReference type="GO" id="GO:0004252">
    <property type="term" value="F:serine-type endopeptidase activity"/>
    <property type="evidence" value="ECO:0007669"/>
    <property type="project" value="TreeGrafter"/>
</dbReference>
<evidence type="ECO:0000256" key="2">
    <source>
        <dbReference type="ARBA" id="ARBA00022692"/>
    </source>
</evidence>
<evidence type="ECO:0000256" key="10">
    <source>
        <dbReference type="SAM" id="MobiDB-lite"/>
    </source>
</evidence>
<dbReference type="PROSITE" id="PS00420">
    <property type="entry name" value="SRCR_1"/>
    <property type="match status" value="1"/>
</dbReference>
<keyword evidence="3" id="KW-0735">Signal-anchor</keyword>
<evidence type="ECO:0000256" key="9">
    <source>
        <dbReference type="PROSITE-ProRule" id="PRU00196"/>
    </source>
</evidence>
<dbReference type="GO" id="GO:0031638">
    <property type="term" value="P:zymogen activation"/>
    <property type="evidence" value="ECO:0007669"/>
    <property type="project" value="TreeGrafter"/>
</dbReference>
<dbReference type="SUPFAM" id="SSF56487">
    <property type="entry name" value="SRCR-like"/>
    <property type="match status" value="1"/>
</dbReference>
<dbReference type="PANTHER" id="PTHR48071">
    <property type="entry name" value="SRCR DOMAIN-CONTAINING PROTEIN"/>
    <property type="match status" value="1"/>
</dbReference>
<keyword evidence="8" id="KW-0325">Glycoprotein</keyword>
<keyword evidence="2 11" id="KW-0812">Transmembrane</keyword>
<dbReference type="PANTHER" id="PTHR48071:SF24">
    <property type="entry name" value="DELETED IN MALIGNANT BRAIN TUMORS 1 PROTEIN-LIKE"/>
    <property type="match status" value="1"/>
</dbReference>
<dbReference type="InterPro" id="IPR036772">
    <property type="entry name" value="SRCR-like_dom_sf"/>
</dbReference>
<keyword evidence="7" id="KW-0675">Receptor</keyword>
<evidence type="ECO:0000256" key="1">
    <source>
        <dbReference type="ARBA" id="ARBA00004606"/>
    </source>
</evidence>
<dbReference type="InterPro" id="IPR008160">
    <property type="entry name" value="Collagen"/>
</dbReference>
<feature type="non-terminal residue" evidence="13">
    <location>
        <position position="1"/>
    </location>
</feature>
<dbReference type="PROSITE" id="PS50287">
    <property type="entry name" value="SRCR_2"/>
    <property type="match status" value="1"/>
</dbReference>
<dbReference type="EMBL" id="WEKX01025108">
    <property type="protein sequence ID" value="NWI95968.1"/>
    <property type="molecule type" value="Genomic_DNA"/>
</dbReference>
<feature type="disulfide bond" evidence="9">
    <location>
        <begin position="420"/>
        <end position="430"/>
    </location>
</feature>
<evidence type="ECO:0000259" key="12">
    <source>
        <dbReference type="PROSITE" id="PS50287"/>
    </source>
</evidence>
<dbReference type="Gene3D" id="3.10.250.10">
    <property type="entry name" value="SRCR-like domain"/>
    <property type="match status" value="1"/>
</dbReference>
<evidence type="ECO:0000256" key="6">
    <source>
        <dbReference type="ARBA" id="ARBA00023157"/>
    </source>
</evidence>
<name>A0A851FSV2_PITSO</name>
<keyword evidence="14" id="KW-1185">Reference proteome</keyword>
<proteinExistence type="predicted"/>
<comment type="subcellular location">
    <subcellularLocation>
        <location evidence="1">Membrane</location>
        <topology evidence="1">Single-pass type II membrane protein</topology>
    </subcellularLocation>
</comment>
<dbReference type="Pfam" id="PF00530">
    <property type="entry name" value="SRCR"/>
    <property type="match status" value="1"/>
</dbReference>
<feature type="compositionally biased region" description="Basic and acidic residues" evidence="10">
    <location>
        <begin position="325"/>
        <end position="338"/>
    </location>
</feature>
<feature type="disulfide bond" evidence="9">
    <location>
        <begin position="389"/>
        <end position="450"/>
    </location>
</feature>
<organism evidence="13 14">
    <name type="scientific">Pitta sordida</name>
    <name type="common">Hooded pitta</name>
    <dbReference type="NCBI Taxonomy" id="9163"/>
    <lineage>
        <taxon>Eukaryota</taxon>
        <taxon>Metazoa</taxon>
        <taxon>Chordata</taxon>
        <taxon>Craniata</taxon>
        <taxon>Vertebrata</taxon>
        <taxon>Euteleostomi</taxon>
        <taxon>Archelosauria</taxon>
        <taxon>Archosauria</taxon>
        <taxon>Dinosauria</taxon>
        <taxon>Saurischia</taxon>
        <taxon>Theropoda</taxon>
        <taxon>Coelurosauria</taxon>
        <taxon>Aves</taxon>
        <taxon>Neognathae</taxon>
        <taxon>Neoaves</taxon>
        <taxon>Telluraves</taxon>
        <taxon>Australaves</taxon>
        <taxon>Passeriformes</taxon>
        <taxon>Pittidae</taxon>
        <taxon>Pitta</taxon>
    </lineage>
</organism>
<keyword evidence="4 11" id="KW-1133">Transmembrane helix</keyword>
<dbReference type="GO" id="GO:0005886">
    <property type="term" value="C:plasma membrane"/>
    <property type="evidence" value="ECO:0007669"/>
    <property type="project" value="TreeGrafter"/>
</dbReference>
<dbReference type="AlphaFoldDB" id="A0A851FSV2"/>
<keyword evidence="6 9" id="KW-1015">Disulfide bond</keyword>
<evidence type="ECO:0000256" key="4">
    <source>
        <dbReference type="ARBA" id="ARBA00022989"/>
    </source>
</evidence>
<dbReference type="Proteomes" id="UP000633448">
    <property type="component" value="Unassembled WGS sequence"/>
</dbReference>
<feature type="non-terminal residue" evidence="13">
    <location>
        <position position="453"/>
    </location>
</feature>
<dbReference type="SMART" id="SM00202">
    <property type="entry name" value="SR"/>
    <property type="match status" value="1"/>
</dbReference>
<dbReference type="InterPro" id="IPR001190">
    <property type="entry name" value="SRCR"/>
</dbReference>
<feature type="transmembrane region" description="Helical" evidence="11">
    <location>
        <begin position="21"/>
        <end position="42"/>
    </location>
</feature>
<dbReference type="Pfam" id="PF01391">
    <property type="entry name" value="Collagen"/>
    <property type="match status" value="1"/>
</dbReference>
<dbReference type="PRINTS" id="PR00258">
    <property type="entry name" value="SPERACTRCPTR"/>
</dbReference>
<dbReference type="FunFam" id="3.10.250.10:FF:000011">
    <property type="entry name" value="Scavenger receptor class A member 5"/>
    <property type="match status" value="1"/>
</dbReference>
<reference evidence="13" key="1">
    <citation type="submission" date="2019-10" db="EMBL/GenBank/DDBJ databases">
        <title>Bird 10,000 Genomes (B10K) Project - Family phase.</title>
        <authorList>
            <person name="Zhang G."/>
        </authorList>
    </citation>
    <scope>NUCLEOTIDE SEQUENCE</scope>
    <source>
        <strain evidence="13">B10K-DU-002-53</strain>
        <tissue evidence="13">Muscle</tissue>
    </source>
</reference>
<protein>
    <submittedName>
        <fullName evidence="13">SCAR5 protein</fullName>
    </submittedName>
</protein>
<feature type="disulfide bond" evidence="9">
    <location>
        <begin position="376"/>
        <end position="440"/>
    </location>
</feature>
<sequence>GAGSRRRECCGRMGSLTSLRYSVLGLYLLVFLLLVGIFILAVSRPQISREERKTLLGNVERLNETLRELQLRLLLRPSQAEFLEHVWRLQDLLHNHSDSLFLLSGSLQRLEGVFRSLQSRLSRMDAAAADLRDALGRQGDASQLEFSRLSVEGNSSRLLLEHHGWLLGQLGARMEFLGEQLAALGGSVDSINRSLSYEVGAQRSRLRDVRGILGNAAEEARRARLAQEAMEGRMRRELEVLGNVTEELRIKDWEHSVALGNISVIRGPPGPKGDPGNEGMEGEPGLPGLPGLRGLPGERGPPGPRGMKGDQGELGPRGPMGMRGSKGERGPKGEKGDRGGAPGAVPAEGSVRLVNGSGGHEGRVEVFHERRWGSVCDDGWDQRDGDVVCRALGFPGAQEVHRMARFGQGSGKIWMDDVSCSGTEDSLDLCSFSGWGRTNCGHAEDAGVRCLTP</sequence>
<keyword evidence="5 11" id="KW-0472">Membrane</keyword>
<feature type="region of interest" description="Disordered" evidence="10">
    <location>
        <begin position="264"/>
        <end position="349"/>
    </location>
</feature>
<dbReference type="OrthoDB" id="536948at2759"/>
<evidence type="ECO:0000256" key="8">
    <source>
        <dbReference type="ARBA" id="ARBA00023180"/>
    </source>
</evidence>
<evidence type="ECO:0000256" key="3">
    <source>
        <dbReference type="ARBA" id="ARBA00022968"/>
    </source>
</evidence>